<gene>
    <name evidence="8" type="ORF">A2430_00890</name>
</gene>
<accession>A0A1G2CR64</accession>
<evidence type="ECO:0000256" key="5">
    <source>
        <dbReference type="ARBA" id="ARBA00023239"/>
    </source>
</evidence>
<evidence type="ECO:0000256" key="3">
    <source>
        <dbReference type="ARBA" id="ARBA00022989"/>
    </source>
</evidence>
<keyword evidence="4 7" id="KW-0472">Membrane</keyword>
<dbReference type="GO" id="GO:0071555">
    <property type="term" value="P:cell wall organization"/>
    <property type="evidence" value="ECO:0007669"/>
    <property type="project" value="UniProtKB-KW"/>
</dbReference>
<evidence type="ECO:0000313" key="8">
    <source>
        <dbReference type="EMBL" id="OGZ03859.1"/>
    </source>
</evidence>
<evidence type="ECO:0000256" key="4">
    <source>
        <dbReference type="ARBA" id="ARBA00023136"/>
    </source>
</evidence>
<organism evidence="8 9">
    <name type="scientific">Candidatus Liptonbacteria bacterium RIFOXYC1_FULL_36_8</name>
    <dbReference type="NCBI Taxonomy" id="1798655"/>
    <lineage>
        <taxon>Bacteria</taxon>
        <taxon>Candidatus Liptoniibacteriota</taxon>
    </lineage>
</organism>
<keyword evidence="1" id="KW-1003">Cell membrane</keyword>
<evidence type="ECO:0008006" key="10">
    <source>
        <dbReference type="Google" id="ProtNLM"/>
    </source>
</evidence>
<dbReference type="InterPro" id="IPR003770">
    <property type="entry name" value="MLTG-like"/>
</dbReference>
<dbReference type="GO" id="GO:0016829">
    <property type="term" value="F:lyase activity"/>
    <property type="evidence" value="ECO:0007669"/>
    <property type="project" value="UniProtKB-KW"/>
</dbReference>
<keyword evidence="3 7" id="KW-1133">Transmembrane helix</keyword>
<evidence type="ECO:0000256" key="6">
    <source>
        <dbReference type="ARBA" id="ARBA00023316"/>
    </source>
</evidence>
<reference evidence="8 9" key="1">
    <citation type="journal article" date="2016" name="Nat. Commun.">
        <title>Thousands of microbial genomes shed light on interconnected biogeochemical processes in an aquifer system.</title>
        <authorList>
            <person name="Anantharaman K."/>
            <person name="Brown C.T."/>
            <person name="Hug L.A."/>
            <person name="Sharon I."/>
            <person name="Castelle C.J."/>
            <person name="Probst A.J."/>
            <person name="Thomas B.C."/>
            <person name="Singh A."/>
            <person name="Wilkins M.J."/>
            <person name="Karaoz U."/>
            <person name="Brodie E.L."/>
            <person name="Williams K.H."/>
            <person name="Hubbard S.S."/>
            <person name="Banfield J.F."/>
        </authorList>
    </citation>
    <scope>NUCLEOTIDE SEQUENCE [LARGE SCALE GENOMIC DNA]</scope>
</reference>
<dbReference type="NCBIfam" id="TIGR00247">
    <property type="entry name" value="endolytic transglycosylase MltG"/>
    <property type="match status" value="1"/>
</dbReference>
<protein>
    <recommendedName>
        <fullName evidence="10">Endolytic murein transglycosylase</fullName>
    </recommendedName>
</protein>
<feature type="transmembrane region" description="Helical" evidence="7">
    <location>
        <begin position="12"/>
        <end position="30"/>
    </location>
</feature>
<dbReference type="EMBL" id="MHLF01000010">
    <property type="protein sequence ID" value="OGZ03859.1"/>
    <property type="molecule type" value="Genomic_DNA"/>
</dbReference>
<dbReference type="Gene3D" id="3.30.160.60">
    <property type="entry name" value="Classic Zinc Finger"/>
    <property type="match status" value="1"/>
</dbReference>
<keyword evidence="5" id="KW-0456">Lyase</keyword>
<dbReference type="Proteomes" id="UP000177246">
    <property type="component" value="Unassembled WGS sequence"/>
</dbReference>
<proteinExistence type="predicted"/>
<evidence type="ECO:0000256" key="1">
    <source>
        <dbReference type="ARBA" id="ARBA00022475"/>
    </source>
</evidence>
<keyword evidence="6" id="KW-0961">Cell wall biogenesis/degradation</keyword>
<dbReference type="AlphaFoldDB" id="A0A1G2CR64"/>
<evidence type="ECO:0000313" key="9">
    <source>
        <dbReference type="Proteomes" id="UP000177246"/>
    </source>
</evidence>
<sequence>MLYGHHKISAFILVGAIVLAVIFFISLFYFKKNKADEVVVIIPEGKTVKEINSILKQAGVLNIKEDFLSLDKSLEGFLFPDTYKFYKNSNLTIIKEKFLENFHKKAEPLLMRNPKNFKRNLILASIIEKEVPDPEDRKIVAGILLKRLLINMPLQVDSTLCYIKSQEEASIDSSKKSCYPIFNKDKEYESSYNTYRYKGLPPAPISNPGENAVIAVLDAKESPFLFYLSNPTSGKTIFSKTLEEHNANKAKYLSD</sequence>
<name>A0A1G2CR64_9BACT</name>
<evidence type="ECO:0000256" key="2">
    <source>
        <dbReference type="ARBA" id="ARBA00022692"/>
    </source>
</evidence>
<evidence type="ECO:0000256" key="7">
    <source>
        <dbReference type="SAM" id="Phobius"/>
    </source>
</evidence>
<dbReference type="PANTHER" id="PTHR30518:SF2">
    <property type="entry name" value="ENDOLYTIC MUREIN TRANSGLYCOSYLASE"/>
    <property type="match status" value="1"/>
</dbReference>
<comment type="caution">
    <text evidence="8">The sequence shown here is derived from an EMBL/GenBank/DDBJ whole genome shotgun (WGS) entry which is preliminary data.</text>
</comment>
<dbReference type="Pfam" id="PF02618">
    <property type="entry name" value="YceG"/>
    <property type="match status" value="1"/>
</dbReference>
<keyword evidence="2 7" id="KW-0812">Transmembrane</keyword>
<dbReference type="PANTHER" id="PTHR30518">
    <property type="entry name" value="ENDOLYTIC MUREIN TRANSGLYCOSYLASE"/>
    <property type="match status" value="1"/>
</dbReference>